<accession>A0A6J7AQE6</accession>
<protein>
    <submittedName>
        <fullName evidence="2">Unannotated protein</fullName>
    </submittedName>
</protein>
<organism evidence="2">
    <name type="scientific">freshwater metagenome</name>
    <dbReference type="NCBI Taxonomy" id="449393"/>
    <lineage>
        <taxon>unclassified sequences</taxon>
        <taxon>metagenomes</taxon>
        <taxon>ecological metagenomes</taxon>
    </lineage>
</organism>
<dbReference type="EMBL" id="CAFABK010000110">
    <property type="protein sequence ID" value="CAB4834953.1"/>
    <property type="molecule type" value="Genomic_DNA"/>
</dbReference>
<dbReference type="AlphaFoldDB" id="A0A6J7AQE6"/>
<sequence length="39" mass="4136">MLAGGLTQRSNLPAHHVQKPQSPSKMTVALARILGNLAK</sequence>
<name>A0A6J7AQE6_9ZZZZ</name>
<proteinExistence type="predicted"/>
<evidence type="ECO:0000313" key="2">
    <source>
        <dbReference type="EMBL" id="CAB4834953.1"/>
    </source>
</evidence>
<feature type="region of interest" description="Disordered" evidence="1">
    <location>
        <begin position="1"/>
        <end position="25"/>
    </location>
</feature>
<evidence type="ECO:0000256" key="1">
    <source>
        <dbReference type="SAM" id="MobiDB-lite"/>
    </source>
</evidence>
<gene>
    <name evidence="2" type="ORF">UFOPK3204_01628</name>
</gene>
<reference evidence="2" key="1">
    <citation type="submission" date="2020-05" db="EMBL/GenBank/DDBJ databases">
        <authorList>
            <person name="Chiriac C."/>
            <person name="Salcher M."/>
            <person name="Ghai R."/>
            <person name="Kavagutti S V."/>
        </authorList>
    </citation>
    <scope>NUCLEOTIDE SEQUENCE</scope>
</reference>